<dbReference type="InterPro" id="IPR041426">
    <property type="entry name" value="Mos1_HTH"/>
</dbReference>
<dbReference type="Pfam" id="PF01827">
    <property type="entry name" value="FTH"/>
    <property type="match status" value="1"/>
</dbReference>
<dbReference type="eggNOG" id="KOG4602">
    <property type="taxonomic scope" value="Eukaryota"/>
</dbReference>
<reference evidence="3" key="1">
    <citation type="submission" date="2011-07" db="EMBL/GenBank/DDBJ databases">
        <authorList>
            <consortium name="Caenorhabditis brenneri Sequencing and Analysis Consortium"/>
            <person name="Wilson R.K."/>
        </authorList>
    </citation>
    <scope>NUCLEOTIDE SEQUENCE [LARGE SCALE GENOMIC DNA]</scope>
    <source>
        <strain evidence="3">PB2801</strain>
    </source>
</reference>
<dbReference type="InterPro" id="IPR036047">
    <property type="entry name" value="F-box-like_dom_sf"/>
</dbReference>
<dbReference type="AlphaFoldDB" id="G0NIK8"/>
<evidence type="ECO:0000313" key="2">
    <source>
        <dbReference type="EMBL" id="EGT31916.1"/>
    </source>
</evidence>
<dbReference type="SMART" id="SM00256">
    <property type="entry name" value="FBOX"/>
    <property type="match status" value="1"/>
</dbReference>
<dbReference type="EMBL" id="GL379891">
    <property type="protein sequence ID" value="EGT31916.1"/>
    <property type="molecule type" value="Genomic_DNA"/>
</dbReference>
<protein>
    <recommendedName>
        <fullName evidence="1">F-box domain-containing protein</fullName>
    </recommendedName>
</protein>
<dbReference type="CDD" id="cd22150">
    <property type="entry name" value="F-box_CeFBXA-like"/>
    <property type="match status" value="1"/>
</dbReference>
<dbReference type="Pfam" id="PF17906">
    <property type="entry name" value="HTH_48"/>
    <property type="match status" value="1"/>
</dbReference>
<dbReference type="FunCoup" id="G0NIK8">
    <property type="interactions" value="13"/>
</dbReference>
<organism evidence="3">
    <name type="scientific">Caenorhabditis brenneri</name>
    <name type="common">Nematode worm</name>
    <dbReference type="NCBI Taxonomy" id="135651"/>
    <lineage>
        <taxon>Eukaryota</taxon>
        <taxon>Metazoa</taxon>
        <taxon>Ecdysozoa</taxon>
        <taxon>Nematoda</taxon>
        <taxon>Chromadorea</taxon>
        <taxon>Rhabditida</taxon>
        <taxon>Rhabditina</taxon>
        <taxon>Rhabditomorpha</taxon>
        <taxon>Rhabditoidea</taxon>
        <taxon>Rhabditidae</taxon>
        <taxon>Peloderinae</taxon>
        <taxon>Caenorhabditis</taxon>
    </lineage>
</organism>
<dbReference type="OrthoDB" id="10639425at2759"/>
<dbReference type="PANTHER" id="PTHR23015:SF4">
    <property type="entry name" value="DUF38 DOMAIN-CONTAINING PROTEIN-RELATED"/>
    <property type="match status" value="1"/>
</dbReference>
<keyword evidence="3" id="KW-1185">Reference proteome</keyword>
<evidence type="ECO:0000259" key="1">
    <source>
        <dbReference type="PROSITE" id="PS50181"/>
    </source>
</evidence>
<accession>G0NIK8</accession>
<dbReference type="Proteomes" id="UP000008068">
    <property type="component" value="Unassembled WGS sequence"/>
</dbReference>
<dbReference type="InterPro" id="IPR001810">
    <property type="entry name" value="F-box_dom"/>
</dbReference>
<dbReference type="SUPFAM" id="SSF81383">
    <property type="entry name" value="F-box domain"/>
    <property type="match status" value="1"/>
</dbReference>
<name>G0NIK8_CAEBE</name>
<dbReference type="OMA" id="FEIECAV"/>
<dbReference type="InParanoid" id="G0NIK8"/>
<dbReference type="InterPro" id="IPR002900">
    <property type="entry name" value="DUF38/FTH_CAE_spp"/>
</dbReference>
<dbReference type="PANTHER" id="PTHR23015">
    <property type="entry name" value="UNCHARACTERIZED C.ELEGANS PROTEIN"/>
    <property type="match status" value="1"/>
</dbReference>
<proteinExistence type="predicted"/>
<dbReference type="Pfam" id="PF00646">
    <property type="entry name" value="F-box"/>
    <property type="match status" value="1"/>
</dbReference>
<dbReference type="STRING" id="135651.G0NIK8"/>
<dbReference type="HOGENOM" id="CLU_030831_3_3_1"/>
<evidence type="ECO:0000313" key="3">
    <source>
        <dbReference type="Proteomes" id="UP000008068"/>
    </source>
</evidence>
<sequence length="400" mass="47041">MAELLNNNPIVLRHCLLYEFLRVKSAGGIENETLSLFAKYNDFCKVIGYDAMKYSEFEFWFYRFLDGVYDLTYERDEDKKIYELADMPLDILSSIVKYLDMYDRLALAKTSRSFKNFVATQKSFHKKLAIEFNRSSADISLDNHRIYITNSEGDCHISSGKNYLQKSKLMQGVSHWKQGIEELASILKLPKLHIEEFSFKLFCYDKPEDNLKTLDEAADELETLKSIQQLHVEKFVIYAHYLKPALRILPCLKPGYLTSMYFNVPDSTPCHLEELVKMEQWKQAKCFGANIRLLFNGFWHHMYRFEKLHFGSRGSVEDIRQVKEFLTKSSNLENCKIEVFDDLDMNVIRHEFGNAIRENPDTSTYTHHHLIPNSMEYFEIECAVDPETYPHLIKITRKKK</sequence>
<gene>
    <name evidence="2" type="ORF">CAEBREN_06715</name>
</gene>
<dbReference type="GO" id="GO:0045087">
    <property type="term" value="P:innate immune response"/>
    <property type="evidence" value="ECO:0007669"/>
    <property type="project" value="TreeGrafter"/>
</dbReference>
<dbReference type="InterPro" id="IPR040161">
    <property type="entry name" value="FB224"/>
</dbReference>
<feature type="domain" description="F-box" evidence="1">
    <location>
        <begin position="81"/>
        <end position="128"/>
    </location>
</feature>
<dbReference type="PROSITE" id="PS50181">
    <property type="entry name" value="FBOX"/>
    <property type="match status" value="1"/>
</dbReference>